<keyword evidence="1" id="KW-1133">Transmembrane helix</keyword>
<gene>
    <name evidence="2" type="ORF">GCM10007416_14210</name>
</gene>
<accession>A0ABQ1GEM4</accession>
<feature type="transmembrane region" description="Helical" evidence="1">
    <location>
        <begin position="35"/>
        <end position="55"/>
    </location>
</feature>
<feature type="transmembrane region" description="Helical" evidence="1">
    <location>
        <begin position="104"/>
        <end position="125"/>
    </location>
</feature>
<sequence>MRNRSIHYYIIASVILSVMAVFTIIKAFIDQHPLRGLFLILFFVGSSIGYFRYWMRVKGKEMQRERKFLRYGFLLLFIIAYMVIKYGVRTLVSHEVSSQDYGIVIAFFILGLFIAYYGLYSFYLWRKKE</sequence>
<comment type="caution">
    <text evidence="2">The sequence shown here is derived from an EMBL/GenBank/DDBJ whole genome shotgun (WGS) entry which is preliminary data.</text>
</comment>
<keyword evidence="3" id="KW-1185">Reference proteome</keyword>
<evidence type="ECO:0000313" key="2">
    <source>
        <dbReference type="EMBL" id="GGA42379.1"/>
    </source>
</evidence>
<keyword evidence="1" id="KW-0472">Membrane</keyword>
<evidence type="ECO:0000256" key="1">
    <source>
        <dbReference type="SAM" id="Phobius"/>
    </source>
</evidence>
<evidence type="ECO:0000313" key="3">
    <source>
        <dbReference type="Proteomes" id="UP000617979"/>
    </source>
</evidence>
<proteinExistence type="predicted"/>
<reference evidence="3" key="1">
    <citation type="journal article" date="2019" name="Int. J. Syst. Evol. Microbiol.">
        <title>The Global Catalogue of Microorganisms (GCM) 10K type strain sequencing project: providing services to taxonomists for standard genome sequencing and annotation.</title>
        <authorList>
            <consortium name="The Broad Institute Genomics Platform"/>
            <consortium name="The Broad Institute Genome Sequencing Center for Infectious Disease"/>
            <person name="Wu L."/>
            <person name="Ma J."/>
        </authorList>
    </citation>
    <scope>NUCLEOTIDE SEQUENCE [LARGE SCALE GENOMIC DNA]</scope>
    <source>
        <strain evidence="3">CGMCC 1.12404</strain>
    </source>
</reference>
<organism evidence="2 3">
    <name type="scientific">Kroppenstedtia guangzhouensis</name>
    <dbReference type="NCBI Taxonomy" id="1274356"/>
    <lineage>
        <taxon>Bacteria</taxon>
        <taxon>Bacillati</taxon>
        <taxon>Bacillota</taxon>
        <taxon>Bacilli</taxon>
        <taxon>Bacillales</taxon>
        <taxon>Thermoactinomycetaceae</taxon>
        <taxon>Kroppenstedtia</taxon>
    </lineage>
</organism>
<feature type="transmembrane region" description="Helical" evidence="1">
    <location>
        <begin position="7"/>
        <end position="29"/>
    </location>
</feature>
<dbReference type="RefSeq" id="WP_188431343.1">
    <property type="nucleotide sequence ID" value="NZ_BMEX01000004.1"/>
</dbReference>
<evidence type="ECO:0008006" key="4">
    <source>
        <dbReference type="Google" id="ProtNLM"/>
    </source>
</evidence>
<feature type="transmembrane region" description="Helical" evidence="1">
    <location>
        <begin position="67"/>
        <end position="84"/>
    </location>
</feature>
<dbReference type="Proteomes" id="UP000617979">
    <property type="component" value="Unassembled WGS sequence"/>
</dbReference>
<keyword evidence="1" id="KW-0812">Transmembrane</keyword>
<protein>
    <recommendedName>
        <fullName evidence="4">DUF2178 domain-containing protein</fullName>
    </recommendedName>
</protein>
<name>A0ABQ1GEM4_9BACL</name>
<dbReference type="EMBL" id="BMEX01000004">
    <property type="protein sequence ID" value="GGA42379.1"/>
    <property type="molecule type" value="Genomic_DNA"/>
</dbReference>